<keyword evidence="1" id="KW-0472">Membrane</keyword>
<feature type="transmembrane region" description="Helical" evidence="1">
    <location>
        <begin position="36"/>
        <end position="57"/>
    </location>
</feature>
<accession>A0A932GQX4</accession>
<keyword evidence="1" id="KW-1133">Transmembrane helix</keyword>
<dbReference type="InterPro" id="IPR009936">
    <property type="entry name" value="DUF1468"/>
</dbReference>
<gene>
    <name evidence="3" type="ORF">HYY65_09630</name>
</gene>
<feature type="domain" description="DUF1468" evidence="2">
    <location>
        <begin position="7"/>
        <end position="141"/>
    </location>
</feature>
<proteinExistence type="predicted"/>
<reference evidence="3" key="1">
    <citation type="submission" date="2020-07" db="EMBL/GenBank/DDBJ databases">
        <title>Huge and variable diversity of episymbiotic CPR bacteria and DPANN archaea in groundwater ecosystems.</title>
        <authorList>
            <person name="He C.Y."/>
            <person name="Keren R."/>
            <person name="Whittaker M."/>
            <person name="Farag I.F."/>
            <person name="Doudna J."/>
            <person name="Cate J.H.D."/>
            <person name="Banfield J.F."/>
        </authorList>
    </citation>
    <scope>NUCLEOTIDE SEQUENCE</scope>
    <source>
        <strain evidence="3">NC_groundwater_717_Ag_S-0.2um_59_8</strain>
    </source>
</reference>
<dbReference type="Pfam" id="PF07331">
    <property type="entry name" value="TctB"/>
    <property type="match status" value="1"/>
</dbReference>
<name>A0A932GQX4_UNCTE</name>
<feature type="transmembrane region" description="Helical" evidence="1">
    <location>
        <begin position="77"/>
        <end position="106"/>
    </location>
</feature>
<evidence type="ECO:0000313" key="4">
    <source>
        <dbReference type="Proteomes" id="UP000741360"/>
    </source>
</evidence>
<dbReference type="EMBL" id="JACPSX010000182">
    <property type="protein sequence ID" value="MBI3015300.1"/>
    <property type="molecule type" value="Genomic_DNA"/>
</dbReference>
<feature type="transmembrane region" description="Helical" evidence="1">
    <location>
        <begin position="113"/>
        <end position="132"/>
    </location>
</feature>
<sequence length="147" mass="16432">MTKADRWIGLFLVLFSLYVCLESLKLGLGTYHRPGSGFFSFYGALVLGLLALALTVLSWRRETEKGGAWGSWDKILLVILALFGFTLLLEWLGFLPTTFLFIGVLLRIIERRSWIFSLSAALLITAASYVVFDLWLKAQLPAGILGK</sequence>
<comment type="caution">
    <text evidence="3">The sequence shown here is derived from an EMBL/GenBank/DDBJ whole genome shotgun (WGS) entry which is preliminary data.</text>
</comment>
<evidence type="ECO:0000313" key="3">
    <source>
        <dbReference type="EMBL" id="MBI3015300.1"/>
    </source>
</evidence>
<feature type="transmembrane region" description="Helical" evidence="1">
    <location>
        <begin position="6"/>
        <end position="24"/>
    </location>
</feature>
<dbReference type="AlphaFoldDB" id="A0A932GQX4"/>
<evidence type="ECO:0000256" key="1">
    <source>
        <dbReference type="SAM" id="Phobius"/>
    </source>
</evidence>
<evidence type="ECO:0000259" key="2">
    <source>
        <dbReference type="Pfam" id="PF07331"/>
    </source>
</evidence>
<keyword evidence="1" id="KW-0812">Transmembrane</keyword>
<protein>
    <submittedName>
        <fullName evidence="3">Tripartite tricarboxylate transporter TctB family protein</fullName>
    </submittedName>
</protein>
<dbReference type="Proteomes" id="UP000741360">
    <property type="component" value="Unassembled WGS sequence"/>
</dbReference>
<organism evidence="3 4">
    <name type="scientific">Tectimicrobiota bacterium</name>
    <dbReference type="NCBI Taxonomy" id="2528274"/>
    <lineage>
        <taxon>Bacteria</taxon>
        <taxon>Pseudomonadati</taxon>
        <taxon>Nitrospinota/Tectimicrobiota group</taxon>
        <taxon>Candidatus Tectimicrobiota</taxon>
    </lineage>
</organism>